<dbReference type="Pfam" id="PF18735">
    <property type="entry name" value="HEPN_RiboL-PSP"/>
    <property type="match status" value="1"/>
</dbReference>
<gene>
    <name evidence="2" type="ORF">OYT1_ch1646</name>
</gene>
<evidence type="ECO:0000313" key="2">
    <source>
        <dbReference type="EMBL" id="BBE51191.1"/>
    </source>
</evidence>
<reference evidence="2 3" key="1">
    <citation type="submission" date="2018-06" db="EMBL/GenBank/DDBJ databases">
        <title>OYT1 Genome Sequencing.</title>
        <authorList>
            <person name="Kato S."/>
            <person name="Itoh T."/>
            <person name="Ohkuma M."/>
        </authorList>
    </citation>
    <scope>NUCLEOTIDE SEQUENCE [LARGE SCALE GENOMIC DNA]</scope>
    <source>
        <strain evidence="2 3">OYT1</strain>
    </source>
</reference>
<dbReference type="OrthoDB" id="9134022at2"/>
<dbReference type="Proteomes" id="UP000033070">
    <property type="component" value="Chromosome"/>
</dbReference>
<sequence>MPSSALSKFENSMLDDVDRIIESHNALNHDGLGRRGLGHITRSGVVMLCAAWELYVEELLVETARVLCTRATSPDQLPEHVQREISKVVRESKHELKPLELAGDGWKMVYENHCIQTTQSINTPKSTILVPLFKRLSGVEDISESWTLGATALNEFVTVRGDIAHRGRDAGYIQINTLTTYRDQILRFVIDTDNGMADFIQGNSTGNSPWRRRTI</sequence>
<keyword evidence="3" id="KW-1185">Reference proteome</keyword>
<evidence type="ECO:0000313" key="3">
    <source>
        <dbReference type="Proteomes" id="UP000033070"/>
    </source>
</evidence>
<dbReference type="EMBL" id="AP018738">
    <property type="protein sequence ID" value="BBE51191.1"/>
    <property type="molecule type" value="Genomic_DNA"/>
</dbReference>
<evidence type="ECO:0000259" key="1">
    <source>
        <dbReference type="Pfam" id="PF18735"/>
    </source>
</evidence>
<proteinExistence type="predicted"/>
<feature type="domain" description="RiboL-PSP-HEPN" evidence="1">
    <location>
        <begin position="19"/>
        <end position="194"/>
    </location>
</feature>
<dbReference type="InterPro" id="IPR041519">
    <property type="entry name" value="HEPN_RiboL-PSP"/>
</dbReference>
<accession>A0A2Z6GC42</accession>
<dbReference type="AlphaFoldDB" id="A0A2Z6GC42"/>
<name>A0A2Z6GC42_9PROT</name>
<dbReference type="KEGG" id="fam:OYT1_ch1646"/>
<protein>
    <recommendedName>
        <fullName evidence="1">RiboL-PSP-HEPN domain-containing protein</fullName>
    </recommendedName>
</protein>
<organism evidence="2 3">
    <name type="scientific">Ferriphaselus amnicola</name>
    <dbReference type="NCBI Taxonomy" id="1188319"/>
    <lineage>
        <taxon>Bacteria</taxon>
        <taxon>Pseudomonadati</taxon>
        <taxon>Pseudomonadota</taxon>
        <taxon>Betaproteobacteria</taxon>
        <taxon>Nitrosomonadales</taxon>
        <taxon>Gallionellaceae</taxon>
        <taxon>Ferriphaselus</taxon>
    </lineage>
</organism>